<accession>A0A5D3BKP3</accession>
<organism evidence="1 2">
    <name type="scientific">Cucumis melo var. makuwa</name>
    <name type="common">Oriental melon</name>
    <dbReference type="NCBI Taxonomy" id="1194695"/>
    <lineage>
        <taxon>Eukaryota</taxon>
        <taxon>Viridiplantae</taxon>
        <taxon>Streptophyta</taxon>
        <taxon>Embryophyta</taxon>
        <taxon>Tracheophyta</taxon>
        <taxon>Spermatophyta</taxon>
        <taxon>Magnoliopsida</taxon>
        <taxon>eudicotyledons</taxon>
        <taxon>Gunneridae</taxon>
        <taxon>Pentapetalae</taxon>
        <taxon>rosids</taxon>
        <taxon>fabids</taxon>
        <taxon>Cucurbitales</taxon>
        <taxon>Cucurbitaceae</taxon>
        <taxon>Benincaseae</taxon>
        <taxon>Cucumis</taxon>
    </lineage>
</organism>
<evidence type="ECO:0000313" key="2">
    <source>
        <dbReference type="Proteomes" id="UP000321947"/>
    </source>
</evidence>
<protein>
    <submittedName>
        <fullName evidence="1">Uncharacterized protein</fullName>
    </submittedName>
</protein>
<name>A0A5D3BKP3_CUCMM</name>
<gene>
    <name evidence="1" type="ORF">E5676_scaffold562G001180</name>
</gene>
<dbReference type="AlphaFoldDB" id="A0A5D3BKP3"/>
<dbReference type="EMBL" id="SSTD01017617">
    <property type="protein sequence ID" value="TYJ99716.1"/>
    <property type="molecule type" value="Genomic_DNA"/>
</dbReference>
<proteinExistence type="predicted"/>
<reference evidence="1 2" key="1">
    <citation type="submission" date="2019-08" db="EMBL/GenBank/DDBJ databases">
        <title>Draft genome sequences of two oriental melons (Cucumis melo L. var makuwa).</title>
        <authorList>
            <person name="Kwon S.-Y."/>
        </authorList>
    </citation>
    <scope>NUCLEOTIDE SEQUENCE [LARGE SCALE GENOMIC DNA]</scope>
    <source>
        <strain evidence="2">cv. Chang Bougi</strain>
        <tissue evidence="1">Leaf</tissue>
    </source>
</reference>
<comment type="caution">
    <text evidence="1">The sequence shown here is derived from an EMBL/GenBank/DDBJ whole genome shotgun (WGS) entry which is preliminary data.</text>
</comment>
<dbReference type="Proteomes" id="UP000321947">
    <property type="component" value="Unassembled WGS sequence"/>
</dbReference>
<evidence type="ECO:0000313" key="1">
    <source>
        <dbReference type="EMBL" id="TYJ99716.1"/>
    </source>
</evidence>
<sequence>MAAQLGGRRDSCRRKAWLDWSARGSRRCVARLRCAAHADGWCRRGHAGRVGSQRLGAWSSDDAALFRWWRTSMVDDGTGRLRTNRRG</sequence>